<dbReference type="InterPro" id="IPR000620">
    <property type="entry name" value="EamA_dom"/>
</dbReference>
<feature type="domain" description="EamA" evidence="7">
    <location>
        <begin position="154"/>
        <end position="287"/>
    </location>
</feature>
<evidence type="ECO:0000256" key="1">
    <source>
        <dbReference type="ARBA" id="ARBA00004141"/>
    </source>
</evidence>
<dbReference type="OrthoDB" id="9812547at2"/>
<comment type="subcellular location">
    <subcellularLocation>
        <location evidence="1">Membrane</location>
        <topology evidence="1">Multi-pass membrane protein</topology>
    </subcellularLocation>
</comment>
<dbReference type="EMBL" id="RBZV01000002">
    <property type="protein sequence ID" value="RKP51146.1"/>
    <property type="molecule type" value="Genomic_DNA"/>
</dbReference>
<feature type="transmembrane region" description="Helical" evidence="6">
    <location>
        <begin position="185"/>
        <end position="202"/>
    </location>
</feature>
<comment type="caution">
    <text evidence="8">The sequence shown here is derived from an EMBL/GenBank/DDBJ whole genome shotgun (WGS) entry which is preliminary data.</text>
</comment>
<feature type="transmembrane region" description="Helical" evidence="6">
    <location>
        <begin position="151"/>
        <end position="173"/>
    </location>
</feature>
<feature type="transmembrane region" description="Helical" evidence="6">
    <location>
        <begin position="101"/>
        <end position="120"/>
    </location>
</feature>
<protein>
    <submittedName>
        <fullName evidence="8">Drug/metabolite exporter YedA</fullName>
    </submittedName>
</protein>
<dbReference type="Pfam" id="PF00892">
    <property type="entry name" value="EamA"/>
    <property type="match status" value="2"/>
</dbReference>
<name>A0A494XQR2_9BURK</name>
<feature type="transmembrane region" description="Helical" evidence="6">
    <location>
        <begin position="214"/>
        <end position="237"/>
    </location>
</feature>
<accession>A0A494XQR2</accession>
<evidence type="ECO:0000313" key="8">
    <source>
        <dbReference type="EMBL" id="RKP51146.1"/>
    </source>
</evidence>
<feature type="transmembrane region" description="Helical" evidence="6">
    <location>
        <begin position="15"/>
        <end position="38"/>
    </location>
</feature>
<feature type="transmembrane region" description="Helical" evidence="6">
    <location>
        <begin position="44"/>
        <end position="64"/>
    </location>
</feature>
<feature type="transmembrane region" description="Helical" evidence="6">
    <location>
        <begin position="127"/>
        <end position="145"/>
    </location>
</feature>
<dbReference type="GO" id="GO:0016020">
    <property type="term" value="C:membrane"/>
    <property type="evidence" value="ECO:0007669"/>
    <property type="project" value="UniProtKB-SubCell"/>
</dbReference>
<evidence type="ECO:0000259" key="7">
    <source>
        <dbReference type="Pfam" id="PF00892"/>
    </source>
</evidence>
<keyword evidence="4 6" id="KW-1133">Transmembrane helix</keyword>
<dbReference type="PANTHER" id="PTHR32322">
    <property type="entry name" value="INNER MEMBRANE TRANSPORTER"/>
    <property type="match status" value="1"/>
</dbReference>
<evidence type="ECO:0000256" key="5">
    <source>
        <dbReference type="ARBA" id="ARBA00023136"/>
    </source>
</evidence>
<keyword evidence="5 6" id="KW-0472">Membrane</keyword>
<feature type="domain" description="EamA" evidence="7">
    <location>
        <begin position="19"/>
        <end position="143"/>
    </location>
</feature>
<organism evidence="8 9">
    <name type="scientific">Trinickia fusca</name>
    <dbReference type="NCBI Taxonomy" id="2419777"/>
    <lineage>
        <taxon>Bacteria</taxon>
        <taxon>Pseudomonadati</taxon>
        <taxon>Pseudomonadota</taxon>
        <taxon>Betaproteobacteria</taxon>
        <taxon>Burkholderiales</taxon>
        <taxon>Burkholderiaceae</taxon>
        <taxon>Trinickia</taxon>
    </lineage>
</organism>
<evidence type="ECO:0000256" key="3">
    <source>
        <dbReference type="ARBA" id="ARBA00022692"/>
    </source>
</evidence>
<dbReference type="Proteomes" id="UP000280434">
    <property type="component" value="Unassembled WGS sequence"/>
</dbReference>
<gene>
    <name evidence="8" type="ORF">D7S89_08890</name>
</gene>
<comment type="similarity">
    <text evidence="2">Belongs to the EamA transporter family.</text>
</comment>
<sequence length="311" mass="32559">MGGSHRFTARRRGMLAWLAYATVSVVWGSTFLAIAWAIDSFTPFGLSAVRFIPAALIALAIGRLRREPWPAWREVPRLASVGVLLLTVCMALIAWAEARVASGVTAVMAGVIPLLLALMARQSLAMRGWLGLALGFLGVALLMWPSAGSPDFAGCAALALSTVIWSWATLLGGKKASSAGHFTQVGIEMASAGALSLVIANATGGTTHAPVSHAALLALGYLIVFGSIAAYSAYIYLTKTWPAARVGTYAFCNPVVAVALGCGLRGEPFRPAMGAALALILAGVALLQVPRVEASTPKRQSPVRPFPQEEY</sequence>
<dbReference type="InterPro" id="IPR037185">
    <property type="entry name" value="EmrE-like"/>
</dbReference>
<dbReference type="InterPro" id="IPR050638">
    <property type="entry name" value="AA-Vitamin_Transporters"/>
</dbReference>
<feature type="transmembrane region" description="Helical" evidence="6">
    <location>
        <begin position="76"/>
        <end position="95"/>
    </location>
</feature>
<dbReference type="SUPFAM" id="SSF103481">
    <property type="entry name" value="Multidrug resistance efflux transporter EmrE"/>
    <property type="match status" value="2"/>
</dbReference>
<evidence type="ECO:0000256" key="4">
    <source>
        <dbReference type="ARBA" id="ARBA00022989"/>
    </source>
</evidence>
<keyword evidence="9" id="KW-1185">Reference proteome</keyword>
<keyword evidence="3 6" id="KW-0812">Transmembrane</keyword>
<dbReference type="PANTHER" id="PTHR32322:SF2">
    <property type="entry name" value="EAMA DOMAIN-CONTAINING PROTEIN"/>
    <property type="match status" value="1"/>
</dbReference>
<reference evidence="8 9" key="1">
    <citation type="submission" date="2018-10" db="EMBL/GenBank/DDBJ databases">
        <title>Paraburkholderia sp. 7MK8-2, isolated from soil.</title>
        <authorList>
            <person name="Gao Z.-H."/>
            <person name="Qiu L.-H."/>
        </authorList>
    </citation>
    <scope>NUCLEOTIDE SEQUENCE [LARGE SCALE GENOMIC DNA]</scope>
    <source>
        <strain evidence="8 9">7MK8-2</strain>
    </source>
</reference>
<evidence type="ECO:0000256" key="2">
    <source>
        <dbReference type="ARBA" id="ARBA00007362"/>
    </source>
</evidence>
<proteinExistence type="inferred from homology"/>
<evidence type="ECO:0000313" key="9">
    <source>
        <dbReference type="Proteomes" id="UP000280434"/>
    </source>
</evidence>
<evidence type="ECO:0000256" key="6">
    <source>
        <dbReference type="SAM" id="Phobius"/>
    </source>
</evidence>
<dbReference type="AlphaFoldDB" id="A0A494XQR2"/>